<evidence type="ECO:0000256" key="1">
    <source>
        <dbReference type="SAM" id="SignalP"/>
    </source>
</evidence>
<sequence length="160" mass="16400">MRILPTAALLTLALAAPAAAQSDVNPPAGHVPFDAGFALGVQTYKCDGTAWAFTGPRATVYSLNGRIDHYAGPTWEARDGSTVVGAKVAEEPSPVGAIPHLLLKATPTAPGHLGKTSYIQRLATTGGVAPAASKCTAATAGKVAEVPYTAVYTFWRAARA</sequence>
<gene>
    <name evidence="2" type="ORF">OJ962_31425</name>
</gene>
<dbReference type="EMBL" id="JAPCID010000072">
    <property type="protein sequence ID" value="MDA0142039.1"/>
    <property type="molecule type" value="Genomic_DNA"/>
</dbReference>
<accession>A0ABT4RTY8</accession>
<dbReference type="PANTHER" id="PTHR35567">
    <property type="entry name" value="MALATE DEHYDROGENASE (AFU_ORTHOLOGUE AFUA_2G13800)"/>
    <property type="match status" value="1"/>
</dbReference>
<proteinExistence type="predicted"/>
<organism evidence="2 3">
    <name type="scientific">Solirubrobacter deserti</name>
    <dbReference type="NCBI Taxonomy" id="2282478"/>
    <lineage>
        <taxon>Bacteria</taxon>
        <taxon>Bacillati</taxon>
        <taxon>Actinomycetota</taxon>
        <taxon>Thermoleophilia</taxon>
        <taxon>Solirubrobacterales</taxon>
        <taxon>Solirubrobacteraceae</taxon>
        <taxon>Solirubrobacter</taxon>
    </lineage>
</organism>
<reference evidence="2" key="1">
    <citation type="submission" date="2022-10" db="EMBL/GenBank/DDBJ databases">
        <title>The WGS of Solirubrobacter sp. CPCC 204708.</title>
        <authorList>
            <person name="Jiang Z."/>
        </authorList>
    </citation>
    <scope>NUCLEOTIDE SEQUENCE</scope>
    <source>
        <strain evidence="2">CPCC 204708</strain>
    </source>
</reference>
<keyword evidence="3" id="KW-1185">Reference proteome</keyword>
<dbReference type="Pfam" id="PF11937">
    <property type="entry name" value="DUF3455"/>
    <property type="match status" value="1"/>
</dbReference>
<feature type="chain" id="PRO_5045368178" evidence="1">
    <location>
        <begin position="21"/>
        <end position="160"/>
    </location>
</feature>
<protein>
    <submittedName>
        <fullName evidence="2">DUF3455 domain-containing protein</fullName>
    </submittedName>
</protein>
<dbReference type="InterPro" id="IPR021851">
    <property type="entry name" value="DUF3455"/>
</dbReference>
<feature type="signal peptide" evidence="1">
    <location>
        <begin position="1"/>
        <end position="20"/>
    </location>
</feature>
<dbReference type="PANTHER" id="PTHR35567:SF1">
    <property type="entry name" value="CONSERVED FUNGAL PROTEIN (AFU_ORTHOLOGUE AFUA_1G14230)"/>
    <property type="match status" value="1"/>
</dbReference>
<name>A0ABT4RTY8_9ACTN</name>
<dbReference type="RefSeq" id="WP_202954871.1">
    <property type="nucleotide sequence ID" value="NZ_JAPCID010000072.1"/>
</dbReference>
<dbReference type="Proteomes" id="UP001147700">
    <property type="component" value="Unassembled WGS sequence"/>
</dbReference>
<evidence type="ECO:0000313" key="2">
    <source>
        <dbReference type="EMBL" id="MDA0142039.1"/>
    </source>
</evidence>
<keyword evidence="1" id="KW-0732">Signal</keyword>
<evidence type="ECO:0000313" key="3">
    <source>
        <dbReference type="Proteomes" id="UP001147700"/>
    </source>
</evidence>
<comment type="caution">
    <text evidence="2">The sequence shown here is derived from an EMBL/GenBank/DDBJ whole genome shotgun (WGS) entry which is preliminary data.</text>
</comment>